<dbReference type="GeneID" id="77467223"/>
<protein>
    <submittedName>
        <fullName evidence="2">N-acetyltransferase</fullName>
    </submittedName>
</protein>
<dbReference type="Pfam" id="PF00583">
    <property type="entry name" value="Acetyltransf_1"/>
    <property type="match status" value="1"/>
</dbReference>
<dbReference type="InterPro" id="IPR000182">
    <property type="entry name" value="GNAT_dom"/>
</dbReference>
<proteinExistence type="predicted"/>
<evidence type="ECO:0000313" key="2">
    <source>
        <dbReference type="EMBL" id="AVQ30494.1"/>
    </source>
</evidence>
<gene>
    <name evidence="2" type="ORF">C4N18_04405</name>
</gene>
<keyword evidence="3" id="KW-1185">Reference proteome</keyword>
<name>A0ABM6U2F8_FUSVA</name>
<sequence length="144" mass="16804">MIKEFDGSLKMAEELLLIDSESFRDIPYTPDMLCEKIRKNNCYKVFIYYEENIPVAYLGLLYVSNLHYDGMWVDLIAVRKKFQNRGIGKILLKYAEEKAKESSLEVLTGLVKSDNISSLSMFKNSDFKYDDVGFKLFIKDIKKK</sequence>
<dbReference type="EMBL" id="CP028103">
    <property type="protein sequence ID" value="AVQ30494.1"/>
    <property type="molecule type" value="Genomic_DNA"/>
</dbReference>
<feature type="domain" description="N-acetyltransferase" evidence="1">
    <location>
        <begin position="1"/>
        <end position="144"/>
    </location>
</feature>
<evidence type="ECO:0000313" key="3">
    <source>
        <dbReference type="Proteomes" id="UP000241238"/>
    </source>
</evidence>
<dbReference type="InterPro" id="IPR016181">
    <property type="entry name" value="Acyl_CoA_acyltransferase"/>
</dbReference>
<dbReference type="Gene3D" id="3.40.630.30">
    <property type="match status" value="1"/>
</dbReference>
<reference evidence="3" key="1">
    <citation type="journal article" date="2018" name="MSphere">
        <title>Fusobacterium Genomics Using MinION and Illumina Sequencing Enables Genome Completion and Correction.</title>
        <authorList>
            <person name="Todd S.M."/>
            <person name="Settlage R.E."/>
            <person name="Lahmers K.K."/>
            <person name="Slade D.J."/>
        </authorList>
    </citation>
    <scope>NUCLEOTIDE SEQUENCE [LARGE SCALE GENOMIC DNA]</scope>
    <source>
        <strain evidence="3">ATCC 27725</strain>
    </source>
</reference>
<organism evidence="2 3">
    <name type="scientific">Fusobacterium varium ATCC 27725</name>
    <dbReference type="NCBI Taxonomy" id="469618"/>
    <lineage>
        <taxon>Bacteria</taxon>
        <taxon>Fusobacteriati</taxon>
        <taxon>Fusobacteriota</taxon>
        <taxon>Fusobacteriia</taxon>
        <taxon>Fusobacteriales</taxon>
        <taxon>Fusobacteriaceae</taxon>
        <taxon>Fusobacterium</taxon>
    </lineage>
</organism>
<dbReference type="PROSITE" id="PS51186">
    <property type="entry name" value="GNAT"/>
    <property type="match status" value="1"/>
</dbReference>
<dbReference type="SUPFAM" id="SSF55729">
    <property type="entry name" value="Acyl-CoA N-acyltransferases (Nat)"/>
    <property type="match status" value="1"/>
</dbReference>
<dbReference type="Proteomes" id="UP000241238">
    <property type="component" value="Chromosome"/>
</dbReference>
<dbReference type="CDD" id="cd04301">
    <property type="entry name" value="NAT_SF"/>
    <property type="match status" value="1"/>
</dbReference>
<evidence type="ECO:0000259" key="1">
    <source>
        <dbReference type="PROSITE" id="PS51186"/>
    </source>
</evidence>
<accession>A0ABM6U2F8</accession>
<dbReference type="RefSeq" id="WP_005951935.1">
    <property type="nucleotide sequence ID" value="NZ_CP028103.1"/>
</dbReference>